<accession>A0A2V1JMR6</accession>
<sequence>MVSNKAIVQFINKITGQNVELEIPINITANDLIIALNEAFHLEMDVNNIFNCYLVAENPIAFLHGNKELSEFGIRNGTKIIFKRG</sequence>
<dbReference type="RefSeq" id="WP_109216259.1">
    <property type="nucleotide sequence ID" value="NZ_CABMEW010000009.1"/>
</dbReference>
<gene>
    <name evidence="1" type="ORF">LG34_12375</name>
</gene>
<dbReference type="SUPFAM" id="SSF54236">
    <property type="entry name" value="Ubiquitin-like"/>
    <property type="match status" value="1"/>
</dbReference>
<proteinExistence type="predicted"/>
<dbReference type="Proteomes" id="UP000245288">
    <property type="component" value="Unassembled WGS sequence"/>
</dbReference>
<evidence type="ECO:0000313" key="1">
    <source>
        <dbReference type="EMBL" id="PWE86037.1"/>
    </source>
</evidence>
<organism evidence="1 2">
    <name type="scientific">Eubacterium ramulus</name>
    <dbReference type="NCBI Taxonomy" id="39490"/>
    <lineage>
        <taxon>Bacteria</taxon>
        <taxon>Bacillati</taxon>
        <taxon>Bacillota</taxon>
        <taxon>Clostridia</taxon>
        <taxon>Eubacteriales</taxon>
        <taxon>Eubacteriaceae</taxon>
        <taxon>Eubacterium</taxon>
    </lineage>
</organism>
<evidence type="ECO:0000313" key="2">
    <source>
        <dbReference type="Proteomes" id="UP000245288"/>
    </source>
</evidence>
<keyword evidence="2" id="KW-1185">Reference proteome</keyword>
<reference evidence="1 2" key="1">
    <citation type="submission" date="2014-09" db="EMBL/GenBank/DDBJ databases">
        <title>Butyrate-producing bacteria isolated from human gut.</title>
        <authorList>
            <person name="Zhang Q."/>
            <person name="Zhao L."/>
        </authorList>
    </citation>
    <scope>NUCLEOTIDE SEQUENCE [LARGE SCALE GENOMIC DNA]</scope>
    <source>
        <strain evidence="1 2">21</strain>
    </source>
</reference>
<dbReference type="InterPro" id="IPR029071">
    <property type="entry name" value="Ubiquitin-like_domsf"/>
</dbReference>
<evidence type="ECO:0008006" key="3">
    <source>
        <dbReference type="Google" id="ProtNLM"/>
    </source>
</evidence>
<dbReference type="OrthoDB" id="2085212at2"/>
<protein>
    <recommendedName>
        <fullName evidence="3">YukD</fullName>
    </recommendedName>
</protein>
<dbReference type="AlphaFoldDB" id="A0A2V1JMR6"/>
<comment type="caution">
    <text evidence="1">The sequence shown here is derived from an EMBL/GenBank/DDBJ whole genome shotgun (WGS) entry which is preliminary data.</text>
</comment>
<dbReference type="EMBL" id="JRFU01000135">
    <property type="protein sequence ID" value="PWE86037.1"/>
    <property type="molecule type" value="Genomic_DNA"/>
</dbReference>
<name>A0A2V1JMR6_EUBRA</name>